<evidence type="ECO:0000256" key="1">
    <source>
        <dbReference type="ARBA" id="ARBA00004651"/>
    </source>
</evidence>
<keyword evidence="3 6" id="KW-0812">Transmembrane</keyword>
<comment type="subcellular location">
    <subcellularLocation>
        <location evidence="1">Cell membrane</location>
        <topology evidence="1">Multi-pass membrane protein</topology>
    </subcellularLocation>
</comment>
<dbReference type="InterPro" id="IPR010432">
    <property type="entry name" value="RDD"/>
</dbReference>
<dbReference type="EMBL" id="JAHCTB010000007">
    <property type="protein sequence ID" value="MBT0609179.1"/>
    <property type="molecule type" value="Genomic_DNA"/>
</dbReference>
<keyword evidence="4 6" id="KW-1133">Transmembrane helix</keyword>
<comment type="caution">
    <text evidence="8">The sequence shown here is derived from an EMBL/GenBank/DDBJ whole genome shotgun (WGS) entry which is preliminary data.</text>
</comment>
<keyword evidence="2" id="KW-1003">Cell membrane</keyword>
<feature type="transmembrane region" description="Helical" evidence="6">
    <location>
        <begin position="54"/>
        <end position="74"/>
    </location>
</feature>
<feature type="transmembrane region" description="Helical" evidence="6">
    <location>
        <begin position="27"/>
        <end position="48"/>
    </location>
</feature>
<dbReference type="Proteomes" id="UP001297092">
    <property type="component" value="Unassembled WGS sequence"/>
</dbReference>
<evidence type="ECO:0000256" key="5">
    <source>
        <dbReference type="ARBA" id="ARBA00023136"/>
    </source>
</evidence>
<keyword evidence="5 6" id="KW-0472">Membrane</keyword>
<evidence type="ECO:0000259" key="7">
    <source>
        <dbReference type="Pfam" id="PF06271"/>
    </source>
</evidence>
<evidence type="ECO:0000256" key="2">
    <source>
        <dbReference type="ARBA" id="ARBA00022475"/>
    </source>
</evidence>
<gene>
    <name evidence="8" type="ORF">KIV10_13405</name>
</gene>
<evidence type="ECO:0000256" key="6">
    <source>
        <dbReference type="SAM" id="Phobius"/>
    </source>
</evidence>
<proteinExistence type="predicted"/>
<dbReference type="RefSeq" id="WP_214114602.1">
    <property type="nucleotide sequence ID" value="NZ_JAHCTB010000007.1"/>
</dbReference>
<evidence type="ECO:0000256" key="3">
    <source>
        <dbReference type="ARBA" id="ARBA00022692"/>
    </source>
</evidence>
<dbReference type="Pfam" id="PF06271">
    <property type="entry name" value="RDD"/>
    <property type="match status" value="1"/>
</dbReference>
<organism evidence="8 9">
    <name type="scientific">Aequorivita echinoideorum</name>
    <dbReference type="NCBI Taxonomy" id="1549647"/>
    <lineage>
        <taxon>Bacteria</taxon>
        <taxon>Pseudomonadati</taxon>
        <taxon>Bacteroidota</taxon>
        <taxon>Flavobacteriia</taxon>
        <taxon>Flavobacteriales</taxon>
        <taxon>Flavobacteriaceae</taxon>
        <taxon>Aequorivita</taxon>
    </lineage>
</organism>
<reference evidence="8 9" key="1">
    <citation type="submission" date="2021-05" db="EMBL/GenBank/DDBJ databases">
        <title>Aequorivita echinoideorum JCM 30378 genome.</title>
        <authorList>
            <person name="Zhang H."/>
            <person name="Li C."/>
        </authorList>
    </citation>
    <scope>NUCLEOTIDE SEQUENCE [LARGE SCALE GENOMIC DNA]</scope>
    <source>
        <strain evidence="8 9">JCM30378</strain>
    </source>
</reference>
<name>A0ABS5S9T3_9FLAO</name>
<dbReference type="InterPro" id="IPR051791">
    <property type="entry name" value="Pra-immunoreactive"/>
</dbReference>
<evidence type="ECO:0000256" key="4">
    <source>
        <dbReference type="ARBA" id="ARBA00022989"/>
    </source>
</evidence>
<feature type="domain" description="RDD" evidence="7">
    <location>
        <begin position="13"/>
        <end position="118"/>
    </location>
</feature>
<evidence type="ECO:0000313" key="8">
    <source>
        <dbReference type="EMBL" id="MBT0609179.1"/>
    </source>
</evidence>
<evidence type="ECO:0000313" key="9">
    <source>
        <dbReference type="Proteomes" id="UP001297092"/>
    </source>
</evidence>
<keyword evidence="9" id="KW-1185">Reference proteome</keyword>
<accession>A0ABS5S9T3</accession>
<dbReference type="PANTHER" id="PTHR36115:SF4">
    <property type="entry name" value="MEMBRANE PROTEIN"/>
    <property type="match status" value="1"/>
</dbReference>
<protein>
    <submittedName>
        <fullName evidence="8">RDD family protein</fullName>
    </submittedName>
</protein>
<sequence>MQNFEQTNTLILAETGKRFLNNLIDTICFYFLIFLSAMLFDEVLGIVPEEGADWFVLYFILLYVVFHALFEYFFGKTPGKFLTKTKVVKRDGTRPTFWNILGRNTARLIPFDPISYLFSTRGWHDQVSNTYVVMDHSKI</sequence>
<dbReference type="PANTHER" id="PTHR36115">
    <property type="entry name" value="PROLINE-RICH ANTIGEN HOMOLOG-RELATED"/>
    <property type="match status" value="1"/>
</dbReference>